<proteinExistence type="predicted"/>
<comment type="caution">
    <text evidence="3">The sequence shown here is derived from an EMBL/GenBank/DDBJ whole genome shotgun (WGS) entry which is preliminary data.</text>
</comment>
<evidence type="ECO:0000259" key="2">
    <source>
        <dbReference type="Pfam" id="PF13733"/>
    </source>
</evidence>
<gene>
    <name evidence="3" type="ORF">AMECASPLE_026309</name>
</gene>
<dbReference type="InterPro" id="IPR029044">
    <property type="entry name" value="Nucleotide-diphossugar_trans"/>
</dbReference>
<reference evidence="3 4" key="1">
    <citation type="submission" date="2021-06" db="EMBL/GenBank/DDBJ databases">
        <authorList>
            <person name="Palmer J.M."/>
        </authorList>
    </citation>
    <scope>NUCLEOTIDE SEQUENCE [LARGE SCALE GENOMIC DNA]</scope>
    <source>
        <strain evidence="3 4">AS_MEX2019</strain>
        <tissue evidence="3">Muscle</tissue>
    </source>
</reference>
<feature type="domain" description="Galactosyltransferase N-terminal" evidence="2">
    <location>
        <begin position="80"/>
        <end position="128"/>
    </location>
</feature>
<dbReference type="Pfam" id="PF13733">
    <property type="entry name" value="Glyco_transf_7N"/>
    <property type="match status" value="1"/>
</dbReference>
<dbReference type="Gene3D" id="3.90.550.10">
    <property type="entry name" value="Spore Coat Polysaccharide Biosynthesis Protein SpsA, Chain A"/>
    <property type="match status" value="1"/>
</dbReference>
<organism evidence="3 4">
    <name type="scientific">Ameca splendens</name>
    <dbReference type="NCBI Taxonomy" id="208324"/>
    <lineage>
        <taxon>Eukaryota</taxon>
        <taxon>Metazoa</taxon>
        <taxon>Chordata</taxon>
        <taxon>Craniata</taxon>
        <taxon>Vertebrata</taxon>
        <taxon>Euteleostomi</taxon>
        <taxon>Actinopterygii</taxon>
        <taxon>Neopterygii</taxon>
        <taxon>Teleostei</taxon>
        <taxon>Neoteleostei</taxon>
        <taxon>Acanthomorphata</taxon>
        <taxon>Ovalentaria</taxon>
        <taxon>Atherinomorphae</taxon>
        <taxon>Cyprinodontiformes</taxon>
        <taxon>Goodeidae</taxon>
        <taxon>Ameca</taxon>
    </lineage>
</organism>
<protein>
    <recommendedName>
        <fullName evidence="2">Galactosyltransferase N-terminal domain-containing protein</fullName>
    </recommendedName>
</protein>
<feature type="region of interest" description="Disordered" evidence="1">
    <location>
        <begin position="106"/>
        <end position="128"/>
    </location>
</feature>
<name>A0ABV0XU13_9TELE</name>
<keyword evidence="4" id="KW-1185">Reference proteome</keyword>
<dbReference type="Proteomes" id="UP001469553">
    <property type="component" value="Unassembled WGS sequence"/>
</dbReference>
<feature type="non-terminal residue" evidence="3">
    <location>
        <position position="128"/>
    </location>
</feature>
<sequence length="128" mass="14336">MLIKLVVFLSLFILLCIVFYAGVLYHSTKVYRNVVAVPHGVVNENEKQFSWKLVDTLQVTELSHESNVTPDNSNGPLELCPETPPELLGPLHVEFNSKRTLEEVKEQVGSSLQAGGRYKPPDCISQQK</sequence>
<dbReference type="EMBL" id="JAHRIP010012077">
    <property type="protein sequence ID" value="MEQ2284898.1"/>
    <property type="molecule type" value="Genomic_DNA"/>
</dbReference>
<evidence type="ECO:0000256" key="1">
    <source>
        <dbReference type="SAM" id="MobiDB-lite"/>
    </source>
</evidence>
<accession>A0ABV0XU13</accession>
<dbReference type="InterPro" id="IPR027995">
    <property type="entry name" value="Galactosyl_T_N"/>
</dbReference>
<evidence type="ECO:0000313" key="4">
    <source>
        <dbReference type="Proteomes" id="UP001469553"/>
    </source>
</evidence>
<evidence type="ECO:0000313" key="3">
    <source>
        <dbReference type="EMBL" id="MEQ2284898.1"/>
    </source>
</evidence>